<dbReference type="InterPro" id="IPR013083">
    <property type="entry name" value="Znf_RING/FYVE/PHD"/>
</dbReference>
<keyword evidence="3" id="KW-0862">Zinc</keyword>
<dbReference type="InterPro" id="IPR000306">
    <property type="entry name" value="Znf_FYVE"/>
</dbReference>
<evidence type="ECO:0000256" key="3">
    <source>
        <dbReference type="ARBA" id="ARBA00022833"/>
    </source>
</evidence>
<evidence type="ECO:0000259" key="6">
    <source>
        <dbReference type="PROSITE" id="PS50178"/>
    </source>
</evidence>
<keyword evidence="8" id="KW-1185">Reference proteome</keyword>
<feature type="compositionally biased region" description="Polar residues" evidence="5">
    <location>
        <begin position="449"/>
        <end position="467"/>
    </location>
</feature>
<dbReference type="EMBL" id="QXFT01000336">
    <property type="protein sequence ID" value="KAE9346868.1"/>
    <property type="molecule type" value="Genomic_DNA"/>
</dbReference>
<feature type="domain" description="FYVE-type" evidence="6">
    <location>
        <begin position="385"/>
        <end position="446"/>
    </location>
</feature>
<organism evidence="7 8">
    <name type="scientific">Phytophthora rubi</name>
    <dbReference type="NCBI Taxonomy" id="129364"/>
    <lineage>
        <taxon>Eukaryota</taxon>
        <taxon>Sar</taxon>
        <taxon>Stramenopiles</taxon>
        <taxon>Oomycota</taxon>
        <taxon>Peronosporomycetes</taxon>
        <taxon>Peronosporales</taxon>
        <taxon>Peronosporaceae</taxon>
        <taxon>Phytophthora</taxon>
    </lineage>
</organism>
<evidence type="ECO:0000313" key="7">
    <source>
        <dbReference type="EMBL" id="KAE9346868.1"/>
    </source>
</evidence>
<dbReference type="SMART" id="SM00064">
    <property type="entry name" value="FYVE"/>
    <property type="match status" value="1"/>
</dbReference>
<feature type="compositionally biased region" description="Basic and acidic residues" evidence="5">
    <location>
        <begin position="1"/>
        <end position="23"/>
    </location>
</feature>
<evidence type="ECO:0000256" key="4">
    <source>
        <dbReference type="PROSITE-ProRule" id="PRU00091"/>
    </source>
</evidence>
<evidence type="ECO:0000256" key="2">
    <source>
        <dbReference type="ARBA" id="ARBA00022771"/>
    </source>
</evidence>
<dbReference type="PANTHER" id="PTHR43102:SF2">
    <property type="entry name" value="GAF DOMAIN-CONTAINING PROTEIN"/>
    <property type="match status" value="1"/>
</dbReference>
<feature type="region of interest" description="Disordered" evidence="5">
    <location>
        <begin position="99"/>
        <end position="122"/>
    </location>
</feature>
<dbReference type="SUPFAM" id="SSF57903">
    <property type="entry name" value="FYVE/PHD zinc finger"/>
    <property type="match status" value="1"/>
</dbReference>
<keyword evidence="1" id="KW-0479">Metal-binding</keyword>
<feature type="region of interest" description="Disordered" evidence="5">
    <location>
        <begin position="449"/>
        <end position="549"/>
    </location>
</feature>
<feature type="compositionally biased region" description="Basic and acidic residues" evidence="5">
    <location>
        <begin position="509"/>
        <end position="522"/>
    </location>
</feature>
<dbReference type="InterPro" id="IPR011011">
    <property type="entry name" value="Znf_FYVE_PHD"/>
</dbReference>
<keyword evidence="2 4" id="KW-0863">Zinc-finger</keyword>
<evidence type="ECO:0000313" key="8">
    <source>
        <dbReference type="Proteomes" id="UP000434957"/>
    </source>
</evidence>
<dbReference type="AlphaFoldDB" id="A0A6A4FMD5"/>
<name>A0A6A4FMD5_9STRA</name>
<dbReference type="PROSITE" id="PS50178">
    <property type="entry name" value="ZF_FYVE"/>
    <property type="match status" value="1"/>
</dbReference>
<feature type="compositionally biased region" description="Low complexity" evidence="5">
    <location>
        <begin position="536"/>
        <end position="548"/>
    </location>
</feature>
<dbReference type="InterPro" id="IPR017455">
    <property type="entry name" value="Znf_FYVE-rel"/>
</dbReference>
<dbReference type="Gene3D" id="3.30.40.10">
    <property type="entry name" value="Zinc/RING finger domain, C3HC4 (zinc finger)"/>
    <property type="match status" value="1"/>
</dbReference>
<dbReference type="Pfam" id="PF01363">
    <property type="entry name" value="FYVE"/>
    <property type="match status" value="1"/>
</dbReference>
<reference evidence="7 8" key="1">
    <citation type="submission" date="2018-08" db="EMBL/GenBank/DDBJ databases">
        <title>Genomic investigation of the strawberry pathogen Phytophthora fragariae indicates pathogenicity is determined by transcriptional variation in three key races.</title>
        <authorList>
            <person name="Adams T.M."/>
            <person name="Armitage A.D."/>
            <person name="Sobczyk M.K."/>
            <person name="Bates H.J."/>
            <person name="Dunwell J.M."/>
            <person name="Nellist C.F."/>
            <person name="Harrison R.J."/>
        </authorList>
    </citation>
    <scope>NUCLEOTIDE SEQUENCE [LARGE SCALE GENOMIC DNA]</scope>
    <source>
        <strain evidence="7 8">SCRP333</strain>
    </source>
</reference>
<gene>
    <name evidence="7" type="ORF">PR003_g7218</name>
</gene>
<feature type="region of interest" description="Disordered" evidence="5">
    <location>
        <begin position="595"/>
        <end position="639"/>
    </location>
</feature>
<feature type="region of interest" description="Disordered" evidence="5">
    <location>
        <begin position="1"/>
        <end position="31"/>
    </location>
</feature>
<proteinExistence type="predicted"/>
<dbReference type="PANTHER" id="PTHR43102">
    <property type="entry name" value="SLR1143 PROTEIN"/>
    <property type="match status" value="1"/>
</dbReference>
<sequence length="1016" mass="113885">MRDYLREVDEERGETPTFRRDRSPNSTEAAAGQGRYVVPFSMSREEEAVGMEMARSQLPNLMAECATDSSNNAWARVKSSKKSTGVILWEKRSERAKRGAKKKKWGSTAADEAASVSTGEDNEPVVYSVRSSTTVNAPLDMVLKTLDASVATAHRSFTRIIYGNLVADTSVLFHSSTPSSDFLTKSENDSLETLAVRWFVCRCSNPMVSDCDFCLQAYTKRFSIDELAMNGDHYNNNAWEDDNSDHGSCETREGLHPRSEMPVAYKIFESMETRHCPELLESHRVVRCKVPLGGFLLYPTDCNDKTDVVFYMSIAHSAGGDRNIRSGNAGLNSAIVTQCSDRQFRALQNVVRQMALQIGRLDNAVESYKMSLHLESLRTLQWVQNGERTECVVCCRRFNQLTRRRHHCRLCGEVICRECSVHKDVDLPTFGPTVLRICTSCERIHSSSRPQASYIPSQSEPEVSTSLDKPRRHRTGHGIEKSKQAPISDIATRRRRSTLDEDNSAKAVANERHAREAADRRFVTTLSAAQRRKASEPAASCPKPASSPVIDRRHFANKWGGTRMMPLLKSPVVTTAPNTPKTTPAPVAMYRSSSETFSTPPLHQPHKHHPTSTISTPKDRKMSKVPGTKTNHDSEDEDKFESHVPYIDNAAPSPNGPSSRAPRPIYAVKNGILADNNLTKGNQQSQDNVGSVSRLNVIPRNQQQDRPLVYRSFETMQLYEDIFVKLCEHSASVRNSKFVALTLFTRANPCEKSQQNEIEAGEAAVCYLKVKGSTKLMKVAANLRCCDPVLQLQKSVVTRNTWAVEGKSLIHPSGYDFRHLPIVLGPQQTRFYAGVPLTDSKKHFRYGALAIFDDAIYPGEDDDLPMKKTLQALQVCAREAVMAVDEKRKELELRSFLQAPLIQLRQSEPALHLSMEISQSSPRWRDIIQGEQESLDGDSDTNDDIDEAQRRLEYELMNARTKSGPEFPHSGNASVGKSRVEFFRSKMQELVRQAQDTQAQMAENTLVMERHGVPIV</sequence>
<protein>
    <recommendedName>
        <fullName evidence="6">FYVE-type domain-containing protein</fullName>
    </recommendedName>
</protein>
<dbReference type="Proteomes" id="UP000434957">
    <property type="component" value="Unassembled WGS sequence"/>
</dbReference>
<dbReference type="GO" id="GO:0008270">
    <property type="term" value="F:zinc ion binding"/>
    <property type="evidence" value="ECO:0007669"/>
    <property type="project" value="UniProtKB-KW"/>
</dbReference>
<evidence type="ECO:0000256" key="5">
    <source>
        <dbReference type="SAM" id="MobiDB-lite"/>
    </source>
</evidence>
<comment type="caution">
    <text evidence="7">The sequence shown here is derived from an EMBL/GenBank/DDBJ whole genome shotgun (WGS) entry which is preliminary data.</text>
</comment>
<evidence type="ECO:0000256" key="1">
    <source>
        <dbReference type="ARBA" id="ARBA00022723"/>
    </source>
</evidence>
<accession>A0A6A4FMD5</accession>